<dbReference type="GO" id="GO:0045910">
    <property type="term" value="P:negative regulation of DNA recombination"/>
    <property type="evidence" value="ECO:0007669"/>
    <property type="project" value="TreeGrafter"/>
</dbReference>
<feature type="region of interest" description="Disordered" evidence="7">
    <location>
        <begin position="86"/>
        <end position="223"/>
    </location>
</feature>
<comment type="similarity">
    <text evidence="6">Belongs to the histone H1/H5 family.</text>
</comment>
<dbReference type="Gene3D" id="1.10.10.10">
    <property type="entry name" value="Winged helix-like DNA-binding domain superfamily/Winged helix DNA-binding domain"/>
    <property type="match status" value="1"/>
</dbReference>
<dbReference type="InterPro" id="IPR036390">
    <property type="entry name" value="WH_DNA-bd_sf"/>
</dbReference>
<sequence length="223" mass="23876">LHLWSVLIMPPKKKPVASEEEPKPPENAAAARKPPAHPTTAVMVKEAIKMLDSRKGVSSQAIQSYIKQTYPSVDPVRLKHLVRNGLRKGLENGTLVRPANSTVPAGATGKFRLGPETKKSKSENKDPNVTKAPKADKEKPKPKKGGAVKKKEETRSEQTTSSEVNETVPVSKVPPAKKPKAKKAAEKASDKPSADTKKAPQKKAAAEGGRDAAAAKAPGRRKN</sequence>
<keyword evidence="10" id="KW-1185">Reference proteome</keyword>
<dbReference type="SUPFAM" id="SSF46785">
    <property type="entry name" value="Winged helix' DNA-binding domain"/>
    <property type="match status" value="1"/>
</dbReference>
<dbReference type="PANTHER" id="PTHR11467:SF177">
    <property type="entry name" value="HISTONE H1, EARLY EMBRYONIC"/>
    <property type="match status" value="1"/>
</dbReference>
<accession>A0A672FMA4</accession>
<reference evidence="9" key="2">
    <citation type="submission" date="2025-08" db="UniProtKB">
        <authorList>
            <consortium name="Ensembl"/>
        </authorList>
    </citation>
    <scope>IDENTIFICATION</scope>
</reference>
<name>A0A672FMA4_SALFA</name>
<dbReference type="GO" id="GO:0000786">
    <property type="term" value="C:nucleosome"/>
    <property type="evidence" value="ECO:0007669"/>
    <property type="project" value="InterPro"/>
</dbReference>
<evidence type="ECO:0000256" key="3">
    <source>
        <dbReference type="ARBA" id="ARBA00022454"/>
    </source>
</evidence>
<keyword evidence="3 6" id="KW-0158">Chromosome</keyword>
<dbReference type="GO" id="GO:0030527">
    <property type="term" value="F:structural constituent of chromatin"/>
    <property type="evidence" value="ECO:0007669"/>
    <property type="project" value="InterPro"/>
</dbReference>
<dbReference type="Proteomes" id="UP000472267">
    <property type="component" value="Chromosome 5"/>
</dbReference>
<keyword evidence="5 6" id="KW-0539">Nucleus</keyword>
<dbReference type="InterPro" id="IPR005819">
    <property type="entry name" value="H1/H5"/>
</dbReference>
<dbReference type="Pfam" id="PF00538">
    <property type="entry name" value="Linker_histone"/>
    <property type="match status" value="1"/>
</dbReference>
<evidence type="ECO:0000256" key="2">
    <source>
        <dbReference type="ARBA" id="ARBA00004286"/>
    </source>
</evidence>
<reference evidence="9" key="1">
    <citation type="submission" date="2019-06" db="EMBL/GenBank/DDBJ databases">
        <authorList>
            <consortium name="Wellcome Sanger Institute Data Sharing"/>
        </authorList>
    </citation>
    <scope>NUCLEOTIDE SEQUENCE [LARGE SCALE GENOMIC DNA]</scope>
</reference>
<dbReference type="GO" id="GO:0006334">
    <property type="term" value="P:nucleosome assembly"/>
    <property type="evidence" value="ECO:0007669"/>
    <property type="project" value="InterPro"/>
</dbReference>
<keyword evidence="4 6" id="KW-0238">DNA-binding</keyword>
<feature type="compositionally biased region" description="Basic and acidic residues" evidence="7">
    <location>
        <begin position="113"/>
        <end position="139"/>
    </location>
</feature>
<evidence type="ECO:0000256" key="7">
    <source>
        <dbReference type="SAM" id="MobiDB-lite"/>
    </source>
</evidence>
<evidence type="ECO:0000313" key="10">
    <source>
        <dbReference type="Proteomes" id="UP000472267"/>
    </source>
</evidence>
<dbReference type="AlphaFoldDB" id="A0A672FMA4"/>
<organism evidence="9 10">
    <name type="scientific">Salarias fasciatus</name>
    <name type="common">Jewelled blenny</name>
    <name type="synonym">Blennius fasciatus</name>
    <dbReference type="NCBI Taxonomy" id="181472"/>
    <lineage>
        <taxon>Eukaryota</taxon>
        <taxon>Metazoa</taxon>
        <taxon>Chordata</taxon>
        <taxon>Craniata</taxon>
        <taxon>Vertebrata</taxon>
        <taxon>Euteleostomi</taxon>
        <taxon>Actinopterygii</taxon>
        <taxon>Neopterygii</taxon>
        <taxon>Teleostei</taxon>
        <taxon>Neoteleostei</taxon>
        <taxon>Acanthomorphata</taxon>
        <taxon>Ovalentaria</taxon>
        <taxon>Blenniimorphae</taxon>
        <taxon>Blenniiformes</taxon>
        <taxon>Blennioidei</taxon>
        <taxon>Blenniidae</taxon>
        <taxon>Salariinae</taxon>
        <taxon>Salarias</taxon>
    </lineage>
</organism>
<dbReference type="OMA" id="KDAANEQ"/>
<comment type="subcellular location">
    <subcellularLocation>
        <location evidence="2">Chromosome</location>
    </subcellularLocation>
    <subcellularLocation>
        <location evidence="1 6">Nucleus</location>
    </subcellularLocation>
</comment>
<dbReference type="Ensembl" id="ENSSFAT00005006149.1">
    <property type="protein sequence ID" value="ENSSFAP00005005835.1"/>
    <property type="gene ID" value="ENSSFAG00005003612.1"/>
</dbReference>
<dbReference type="GO" id="GO:0005634">
    <property type="term" value="C:nucleus"/>
    <property type="evidence" value="ECO:0007669"/>
    <property type="project" value="UniProtKB-SubCell"/>
</dbReference>
<dbReference type="InParanoid" id="A0A672FMA4"/>
<reference evidence="9" key="3">
    <citation type="submission" date="2025-09" db="UniProtKB">
        <authorList>
            <consortium name="Ensembl"/>
        </authorList>
    </citation>
    <scope>IDENTIFICATION</scope>
</reference>
<dbReference type="InterPro" id="IPR005818">
    <property type="entry name" value="Histone_H1/H5_H15"/>
</dbReference>
<evidence type="ECO:0000256" key="6">
    <source>
        <dbReference type="RuleBase" id="RU003894"/>
    </source>
</evidence>
<dbReference type="GO" id="GO:0031492">
    <property type="term" value="F:nucleosomal DNA binding"/>
    <property type="evidence" value="ECO:0007669"/>
    <property type="project" value="TreeGrafter"/>
</dbReference>
<dbReference type="CDD" id="cd00073">
    <property type="entry name" value="H15"/>
    <property type="match status" value="1"/>
</dbReference>
<feature type="compositionally biased region" description="Low complexity" evidence="7">
    <location>
        <begin position="157"/>
        <end position="174"/>
    </location>
</feature>
<dbReference type="GO" id="GO:0030261">
    <property type="term" value="P:chromosome condensation"/>
    <property type="evidence" value="ECO:0007669"/>
    <property type="project" value="TreeGrafter"/>
</dbReference>
<evidence type="ECO:0000256" key="1">
    <source>
        <dbReference type="ARBA" id="ARBA00004123"/>
    </source>
</evidence>
<evidence type="ECO:0000313" key="9">
    <source>
        <dbReference type="Ensembl" id="ENSSFAP00005005835.1"/>
    </source>
</evidence>
<dbReference type="InterPro" id="IPR036388">
    <property type="entry name" value="WH-like_DNA-bd_sf"/>
</dbReference>
<feature type="domain" description="H15" evidence="8">
    <location>
        <begin position="36"/>
        <end position="115"/>
    </location>
</feature>
<evidence type="ECO:0000256" key="5">
    <source>
        <dbReference type="ARBA" id="ARBA00023242"/>
    </source>
</evidence>
<feature type="region of interest" description="Disordered" evidence="7">
    <location>
        <begin position="12"/>
        <end position="38"/>
    </location>
</feature>
<evidence type="ECO:0000259" key="8">
    <source>
        <dbReference type="PROSITE" id="PS51504"/>
    </source>
</evidence>
<dbReference type="PROSITE" id="PS51504">
    <property type="entry name" value="H15"/>
    <property type="match status" value="1"/>
</dbReference>
<dbReference type="PANTHER" id="PTHR11467">
    <property type="entry name" value="HISTONE H1"/>
    <property type="match status" value="1"/>
</dbReference>
<dbReference type="SMART" id="SM00526">
    <property type="entry name" value="H15"/>
    <property type="match status" value="1"/>
</dbReference>
<protein>
    <recommendedName>
        <fullName evidence="8">H15 domain-containing protein</fullName>
    </recommendedName>
</protein>
<feature type="compositionally biased region" description="Basic and acidic residues" evidence="7">
    <location>
        <begin position="183"/>
        <end position="210"/>
    </location>
</feature>
<proteinExistence type="inferred from homology"/>
<dbReference type="GO" id="GO:0003690">
    <property type="term" value="F:double-stranded DNA binding"/>
    <property type="evidence" value="ECO:0007669"/>
    <property type="project" value="TreeGrafter"/>
</dbReference>
<evidence type="ECO:0000256" key="4">
    <source>
        <dbReference type="ARBA" id="ARBA00023125"/>
    </source>
</evidence>
<dbReference type="PRINTS" id="PR00624">
    <property type="entry name" value="HISTONEH5"/>
</dbReference>